<evidence type="ECO:0000256" key="12">
    <source>
        <dbReference type="ARBA" id="ARBA00023163"/>
    </source>
</evidence>
<dbReference type="GO" id="GO:0016887">
    <property type="term" value="F:ATP hydrolysis activity"/>
    <property type="evidence" value="ECO:0007669"/>
    <property type="project" value="TreeGrafter"/>
</dbReference>
<dbReference type="Proteomes" id="UP001153636">
    <property type="component" value="Chromosome 14"/>
</dbReference>
<dbReference type="CDD" id="cd17993">
    <property type="entry name" value="DEXHc_CHD1_2"/>
    <property type="match status" value="1"/>
</dbReference>
<dbReference type="OrthoDB" id="5857104at2759"/>
<dbReference type="PANTHER" id="PTHR45623:SF14">
    <property type="entry name" value="CHROMODOMAIN-HELICASE-DNA-BINDING PROTEIN 1"/>
    <property type="match status" value="1"/>
</dbReference>
<dbReference type="InterPro" id="IPR002464">
    <property type="entry name" value="DNA/RNA_helicase_DEAH_CS"/>
</dbReference>
<dbReference type="SMART" id="SM01176">
    <property type="entry name" value="DUF4208"/>
    <property type="match status" value="1"/>
</dbReference>
<feature type="compositionally biased region" description="Basic and acidic residues" evidence="17">
    <location>
        <begin position="1517"/>
        <end position="1576"/>
    </location>
</feature>
<accession>A0A9P0G810</accession>
<evidence type="ECO:0000256" key="16">
    <source>
        <dbReference type="ARBA" id="ARBA00076717"/>
    </source>
</evidence>
<dbReference type="SUPFAM" id="SSF52540">
    <property type="entry name" value="P-loop containing nucleoside triphosphate hydrolases"/>
    <property type="match status" value="2"/>
</dbReference>
<feature type="compositionally biased region" description="Basic and acidic residues" evidence="17">
    <location>
        <begin position="107"/>
        <end position="124"/>
    </location>
</feature>
<keyword evidence="8" id="KW-0067">ATP-binding</keyword>
<feature type="compositionally biased region" description="Basic and acidic residues" evidence="17">
    <location>
        <begin position="84"/>
        <end position="96"/>
    </location>
</feature>
<dbReference type="Pfam" id="PF00271">
    <property type="entry name" value="Helicase_C"/>
    <property type="match status" value="1"/>
</dbReference>
<dbReference type="PANTHER" id="PTHR45623">
    <property type="entry name" value="CHROMODOMAIN-HELICASE-DNA-BINDING PROTEIN 3-RELATED-RELATED"/>
    <property type="match status" value="1"/>
</dbReference>
<dbReference type="CDD" id="cd18659">
    <property type="entry name" value="CD2_tandem"/>
    <property type="match status" value="1"/>
</dbReference>
<evidence type="ECO:0000259" key="18">
    <source>
        <dbReference type="PROSITE" id="PS50013"/>
    </source>
</evidence>
<evidence type="ECO:0000256" key="5">
    <source>
        <dbReference type="ARBA" id="ARBA00022737"/>
    </source>
</evidence>
<dbReference type="InterPro" id="IPR023780">
    <property type="entry name" value="Chromo_domain"/>
</dbReference>
<dbReference type="GO" id="GO:0003677">
    <property type="term" value="F:DNA binding"/>
    <property type="evidence" value="ECO:0007669"/>
    <property type="project" value="UniProtKB-KW"/>
</dbReference>
<evidence type="ECO:0000256" key="9">
    <source>
        <dbReference type="ARBA" id="ARBA00022853"/>
    </source>
</evidence>
<feature type="region of interest" description="Disordered" evidence="17">
    <location>
        <begin position="1500"/>
        <end position="1656"/>
    </location>
</feature>
<dbReference type="InterPro" id="IPR001650">
    <property type="entry name" value="Helicase_C-like"/>
</dbReference>
<dbReference type="GO" id="GO:0003682">
    <property type="term" value="F:chromatin binding"/>
    <property type="evidence" value="ECO:0007669"/>
    <property type="project" value="TreeGrafter"/>
</dbReference>
<dbReference type="Pfam" id="PF00385">
    <property type="entry name" value="Chromo"/>
    <property type="match status" value="2"/>
</dbReference>
<evidence type="ECO:0000256" key="11">
    <source>
        <dbReference type="ARBA" id="ARBA00023125"/>
    </source>
</evidence>
<evidence type="ECO:0000256" key="3">
    <source>
        <dbReference type="ARBA" id="ARBA00007025"/>
    </source>
</evidence>
<evidence type="ECO:0000256" key="15">
    <source>
        <dbReference type="ARBA" id="ARBA00074667"/>
    </source>
</evidence>
<comment type="subcellular location">
    <subcellularLocation>
        <location evidence="2">Chromosome</location>
    </subcellularLocation>
    <subcellularLocation>
        <location evidence="1">Nucleus</location>
    </subcellularLocation>
</comment>
<protein>
    <recommendedName>
        <fullName evidence="15">Chromodomain-helicase-DNA-binding protein 1</fullName>
    </recommendedName>
    <alternativeName>
        <fullName evidence="16">ATP-dependent helicase CHD1</fullName>
    </alternativeName>
</protein>
<feature type="region of interest" description="Disordered" evidence="17">
    <location>
        <begin position="1326"/>
        <end position="1389"/>
    </location>
</feature>
<dbReference type="SMART" id="SM00490">
    <property type="entry name" value="HELICc"/>
    <property type="match status" value="1"/>
</dbReference>
<dbReference type="GO" id="GO:0140658">
    <property type="term" value="F:ATP-dependent chromatin remodeler activity"/>
    <property type="evidence" value="ECO:0007669"/>
    <property type="project" value="TreeGrafter"/>
</dbReference>
<dbReference type="InterPro" id="IPR038718">
    <property type="entry name" value="SNF2-like_sf"/>
</dbReference>
<dbReference type="GO" id="GO:0034728">
    <property type="term" value="P:nucleosome organization"/>
    <property type="evidence" value="ECO:0007669"/>
    <property type="project" value="TreeGrafter"/>
</dbReference>
<dbReference type="EMBL" id="OV651826">
    <property type="protein sequence ID" value="CAH1103278.1"/>
    <property type="molecule type" value="Genomic_DNA"/>
</dbReference>
<feature type="compositionally biased region" description="Acidic residues" evidence="17">
    <location>
        <begin position="182"/>
        <end position="197"/>
    </location>
</feature>
<evidence type="ECO:0000256" key="4">
    <source>
        <dbReference type="ARBA" id="ARBA00022454"/>
    </source>
</evidence>
<dbReference type="InterPro" id="IPR027417">
    <property type="entry name" value="P-loop_NTPase"/>
</dbReference>
<keyword evidence="9" id="KW-0156">Chromatin regulator</keyword>
<evidence type="ECO:0000259" key="19">
    <source>
        <dbReference type="PROSITE" id="PS51192"/>
    </source>
</evidence>
<feature type="compositionally biased region" description="Basic and acidic residues" evidence="17">
    <location>
        <begin position="48"/>
        <end position="62"/>
    </location>
</feature>
<dbReference type="FunFam" id="2.40.50.40:FF:000014">
    <property type="entry name" value="Chromodomain-helicase-DNA-binding protein 2 isoform 1"/>
    <property type="match status" value="1"/>
</dbReference>
<keyword evidence="10" id="KW-0805">Transcription regulation</keyword>
<feature type="compositionally biased region" description="Basic residues" evidence="17">
    <location>
        <begin position="166"/>
        <end position="178"/>
    </location>
</feature>
<keyword evidence="5" id="KW-0677">Repeat</keyword>
<dbReference type="Gene3D" id="3.40.50.300">
    <property type="entry name" value="P-loop containing nucleotide triphosphate hydrolases"/>
    <property type="match status" value="1"/>
</dbReference>
<feature type="compositionally biased region" description="Low complexity" evidence="17">
    <location>
        <begin position="1335"/>
        <end position="1347"/>
    </location>
</feature>
<dbReference type="Pfam" id="PF18375">
    <property type="entry name" value="CDH1_2_SANT_HL1"/>
    <property type="match status" value="1"/>
</dbReference>
<evidence type="ECO:0000256" key="7">
    <source>
        <dbReference type="ARBA" id="ARBA00022801"/>
    </source>
</evidence>
<keyword evidence="12" id="KW-0804">Transcription</keyword>
<feature type="compositionally biased region" description="Basic and acidic residues" evidence="17">
    <location>
        <begin position="1159"/>
        <end position="1173"/>
    </location>
</feature>
<evidence type="ECO:0000256" key="2">
    <source>
        <dbReference type="ARBA" id="ARBA00004286"/>
    </source>
</evidence>
<dbReference type="InterPro" id="IPR040793">
    <property type="entry name" value="CDH1_2_SANT_HL1"/>
</dbReference>
<reference evidence="21" key="1">
    <citation type="submission" date="2022-01" db="EMBL/GenBank/DDBJ databases">
        <authorList>
            <person name="King R."/>
        </authorList>
    </citation>
    <scope>NUCLEOTIDE SEQUENCE</scope>
</reference>
<keyword evidence="11" id="KW-0238">DNA-binding</keyword>
<feature type="compositionally biased region" description="Basic and acidic residues" evidence="17">
    <location>
        <begin position="1687"/>
        <end position="1710"/>
    </location>
</feature>
<dbReference type="Gene3D" id="1.10.10.60">
    <property type="entry name" value="Homeodomain-like"/>
    <property type="match status" value="1"/>
</dbReference>
<gene>
    <name evidence="21" type="ORF">PSYICH_LOCUS4633</name>
</gene>
<dbReference type="GO" id="GO:0005524">
    <property type="term" value="F:ATP binding"/>
    <property type="evidence" value="ECO:0007669"/>
    <property type="project" value="UniProtKB-KW"/>
</dbReference>
<evidence type="ECO:0000313" key="21">
    <source>
        <dbReference type="EMBL" id="CAH1103278.1"/>
    </source>
</evidence>
<name>A0A9P0G810_9CUCU</name>
<dbReference type="InterPro" id="IPR023779">
    <property type="entry name" value="Chromodomain_CS"/>
</dbReference>
<dbReference type="InterPro" id="IPR000330">
    <property type="entry name" value="SNF2_N"/>
</dbReference>
<feature type="compositionally biased region" description="Polar residues" evidence="17">
    <location>
        <begin position="70"/>
        <end position="83"/>
    </location>
</feature>
<dbReference type="GO" id="GO:0042393">
    <property type="term" value="F:histone binding"/>
    <property type="evidence" value="ECO:0007669"/>
    <property type="project" value="TreeGrafter"/>
</dbReference>
<dbReference type="Pfam" id="PF00176">
    <property type="entry name" value="SNF2-rel_dom"/>
    <property type="match status" value="1"/>
</dbReference>
<evidence type="ECO:0000256" key="14">
    <source>
        <dbReference type="ARBA" id="ARBA00049360"/>
    </source>
</evidence>
<dbReference type="CDD" id="cd18666">
    <property type="entry name" value="CD1_tandem_CHD1-2_like"/>
    <property type="match status" value="1"/>
</dbReference>
<feature type="domain" description="Chromo" evidence="18">
    <location>
        <begin position="361"/>
        <end position="422"/>
    </location>
</feature>
<feature type="compositionally biased region" description="Basic and acidic residues" evidence="17">
    <location>
        <begin position="1014"/>
        <end position="1036"/>
    </location>
</feature>
<dbReference type="FunFam" id="3.40.50.10810:FF:000007">
    <property type="entry name" value="Chromodomain-helicase-DNA-binding protein 2 isoform 1"/>
    <property type="match status" value="1"/>
</dbReference>
<evidence type="ECO:0000256" key="1">
    <source>
        <dbReference type="ARBA" id="ARBA00004123"/>
    </source>
</evidence>
<dbReference type="PROSITE" id="PS50013">
    <property type="entry name" value="CHROMO_2"/>
    <property type="match status" value="2"/>
</dbReference>
<evidence type="ECO:0000259" key="20">
    <source>
        <dbReference type="PROSITE" id="PS51194"/>
    </source>
</evidence>
<evidence type="ECO:0000313" key="22">
    <source>
        <dbReference type="Proteomes" id="UP001153636"/>
    </source>
</evidence>
<dbReference type="GO" id="GO:0000785">
    <property type="term" value="C:chromatin"/>
    <property type="evidence" value="ECO:0007669"/>
    <property type="project" value="TreeGrafter"/>
</dbReference>
<dbReference type="InterPro" id="IPR049730">
    <property type="entry name" value="SNF2/RAD54-like_C"/>
</dbReference>
<dbReference type="FunFam" id="3.40.50.300:FF:000130">
    <property type="entry name" value="Chromodomain-helicase-DNA-binding protein 2 isoform 1"/>
    <property type="match status" value="1"/>
</dbReference>
<evidence type="ECO:0000256" key="6">
    <source>
        <dbReference type="ARBA" id="ARBA00022741"/>
    </source>
</evidence>
<keyword evidence="4" id="KW-0158">Chromosome</keyword>
<dbReference type="SUPFAM" id="SSF54160">
    <property type="entry name" value="Chromo domain-like"/>
    <property type="match status" value="2"/>
</dbReference>
<organism evidence="21 22">
    <name type="scientific">Psylliodes chrysocephalus</name>
    <dbReference type="NCBI Taxonomy" id="3402493"/>
    <lineage>
        <taxon>Eukaryota</taxon>
        <taxon>Metazoa</taxon>
        <taxon>Ecdysozoa</taxon>
        <taxon>Arthropoda</taxon>
        <taxon>Hexapoda</taxon>
        <taxon>Insecta</taxon>
        <taxon>Pterygota</taxon>
        <taxon>Neoptera</taxon>
        <taxon>Endopterygota</taxon>
        <taxon>Coleoptera</taxon>
        <taxon>Polyphaga</taxon>
        <taxon>Cucujiformia</taxon>
        <taxon>Chrysomeloidea</taxon>
        <taxon>Chrysomelidae</taxon>
        <taxon>Galerucinae</taxon>
        <taxon>Alticini</taxon>
        <taxon>Psylliodes</taxon>
    </lineage>
</organism>
<comment type="similarity">
    <text evidence="3">Belongs to the SNF2/RAD54 helicase family.</text>
</comment>
<feature type="compositionally biased region" description="Low complexity" evidence="17">
    <location>
        <begin position="1"/>
        <end position="47"/>
    </location>
</feature>
<evidence type="ECO:0000256" key="10">
    <source>
        <dbReference type="ARBA" id="ARBA00023015"/>
    </source>
</evidence>
<sequence length="1710" mass="198952">MPEMGDASDSDNSASGSENGSKSESSSNNSGSGSGSSSSDGSDSGAENVEKVENGSFHKEEVNDNENENSQDTNHSNSPSPDTSRLDTSKESEKSSDSSNIRRSIRTRKEPERLQSRDSDRTSSDKTSSSKSEEWKYNDASSSESDEEKEKPPPSKRVGVRSRAPVIKKKVVKKKRNKYSSEDDDDDEESSEEDSDDESRRSVARRKATAVSYKEDSEEKTDSEDLLEVENEPVEPVPEEKCETIEKILSCRRGKKGVTGNITTIYYVEENGDPNAGVSEKDEENTEEQYFIKWKDWAHIHNTWESERSLREQKVKGLKKLENFQKKEHEIQQLLHYSTPEDVEYYECQMELTQDLLKSYNEVERIIAKYNKPDGGTDYYIKWQSLPYADSTWEDSVLIQRKWPDKIAEFETREQSSMTPTRHCKVLKYRPKFHEVKTQPEYMMGKEKTLVLRDYQIHGLNWMIHSWTKENSVILADEMGLGKTIQTICFLYYLFNTHHLHGPFLCVVPLSTMTSWQREFFQWAPDLNFVTYLGDVQSRETIRQYEWCFEGSKRLKFNAVLTTYEIVLKDKAFLGSLSWAVLLVDEAHRLKNDDSLLYKALMEFDTNHRLLITGTPLQNSLKELWALLHFIMPGKFNVWEDFEKEHDNAATKGYGKLHRQLEPFILRRVKKDVEKSLPAKVEQILRVEMTSIQKQYYKWILTKNFNALRRGVKGSSTTFLNIVIELKKCCNHSFLIKPSDNELINTQQDMLQQLLRGSGKLVLLDKLLIRLRGTGHRVLIFSQMVRMLDILAEYLQLRHFPFQRLDGGIKGELRRQALDHFNADGSQDFCFLLSTRAGGLGINLATADTVIIFDSDWNPQNDLQAQARAHRIGQKNQVNIYRLVTARSVEEEIVERAKQKMVLDHLVIQRMDTTGRTVLDKKCSTNNNPFNKEDLTAILKFGAEELFKDEDEDEEPNCDIDEILRRAETRDDAPAMTGDELLSAFKVASFAAFEEDAEPSPVNNNTADDESKDWDEIIPEKLRKKVEDEEKNKEMEDLYLPPRSRKTLQQINQSESDGEEGKGRKRGKKDGDESVGSSGEESDEERPKRRGRTSTKEKIKNFTDAEIRRFVKSYKKFTAPLKRLEAVACDAELQEKPLAELKKLGEMLHDRCRAFMNEQAKENTESNTQDEHKGRKRGPSFKLGGVSVNAKTMMACEEELEPLDEVIPSDPEERTRWSFDAKTKSAHFDVEWGTKEDTKLLKGIYIYGLGSWEQIKMDHLLGIGDKIFLNNEEKKPQGKHLQSRAEYLLKVMKKQLDQKKGVQKPKRQRKKDTKVLTKEIIEDDLSSNDESTAQSVSVTTPSAPVVKKAAKAQVKKEKEDRGEEYLTEKKEKKEKKKKEKKASGPMHFSTNEPIALNILGGLDPTIFNECKEKMRPVKKALKALDNPDQSLSETEQVQHTRDCLVQIGEQINMCLKQYTDPEKVKEWRSNLWYFVSKFTEYDAKKLYKLYKRACKKTEKLDRKEKEKEEGGASTSSEKIKMRIPKSDSKETKEHKRKHESDVEKEESKKHHSERKERREKNVEREKEKERKRQRDETSEDDEYRFNRHRKPGSSQKVFRHEQTHSEQDRWNVQQRERFQGDHKRQDYHRQQGFQRERDYQRSEKRSPEKDWRQYPRGREMMQLMPNQAMFYPGFSQGGPMYPPEQQFPRDRFLGDWRPPDRNYRYDRRQQ</sequence>
<dbReference type="InterPro" id="IPR000953">
    <property type="entry name" value="Chromo/chromo_shadow_dom"/>
</dbReference>
<feature type="compositionally biased region" description="Acidic residues" evidence="17">
    <location>
        <begin position="216"/>
        <end position="233"/>
    </location>
</feature>
<dbReference type="SMART" id="SM00487">
    <property type="entry name" value="DEXDc"/>
    <property type="match status" value="1"/>
</dbReference>
<keyword evidence="7" id="KW-0378">Hydrolase</keyword>
<proteinExistence type="inferred from homology"/>
<feature type="compositionally biased region" description="Basic and acidic residues" evidence="17">
    <location>
        <begin position="1598"/>
        <end position="1656"/>
    </location>
</feature>
<dbReference type="Gene3D" id="6.10.140.1440">
    <property type="match status" value="1"/>
</dbReference>
<dbReference type="InterPro" id="IPR025260">
    <property type="entry name" value="CHD1-like_C"/>
</dbReference>
<evidence type="ECO:0000256" key="13">
    <source>
        <dbReference type="ARBA" id="ARBA00023242"/>
    </source>
</evidence>
<feature type="domain" description="Chromo" evidence="18">
    <location>
        <begin position="243"/>
        <end position="336"/>
    </location>
</feature>
<feature type="region of interest" description="Disordered" evidence="17">
    <location>
        <begin position="1669"/>
        <end position="1710"/>
    </location>
</feature>
<dbReference type="Pfam" id="PF13907">
    <property type="entry name" value="CHD1-like_C"/>
    <property type="match status" value="1"/>
</dbReference>
<dbReference type="CDD" id="cd18793">
    <property type="entry name" value="SF2_C_SNF"/>
    <property type="match status" value="1"/>
</dbReference>
<evidence type="ECO:0000256" key="17">
    <source>
        <dbReference type="SAM" id="MobiDB-lite"/>
    </source>
</evidence>
<keyword evidence="6" id="KW-0547">Nucleotide-binding</keyword>
<dbReference type="Gene3D" id="3.40.50.10810">
    <property type="entry name" value="Tandem AAA-ATPase domain"/>
    <property type="match status" value="1"/>
</dbReference>
<dbReference type="InterPro" id="IPR014001">
    <property type="entry name" value="Helicase_ATP-bd"/>
</dbReference>
<dbReference type="PROSITE" id="PS00598">
    <property type="entry name" value="CHROMO_1"/>
    <property type="match status" value="1"/>
</dbReference>
<dbReference type="PROSITE" id="PS51192">
    <property type="entry name" value="HELICASE_ATP_BIND_1"/>
    <property type="match status" value="1"/>
</dbReference>
<dbReference type="SMART" id="SM00298">
    <property type="entry name" value="CHROMO"/>
    <property type="match status" value="2"/>
</dbReference>
<dbReference type="PROSITE" id="PS00690">
    <property type="entry name" value="DEAH_ATP_HELICASE"/>
    <property type="match status" value="1"/>
</dbReference>
<dbReference type="InterPro" id="IPR056302">
    <property type="entry name" value="CHD1-2/Hrp3_HTH"/>
</dbReference>
<keyword evidence="22" id="KW-1185">Reference proteome</keyword>
<feature type="compositionally biased region" description="Basic and acidic residues" evidence="17">
    <location>
        <begin position="1354"/>
        <end position="1371"/>
    </location>
</feature>
<comment type="catalytic activity">
    <reaction evidence="14">
        <text>ATP + H2O = ADP + phosphate + H(+)</text>
        <dbReference type="Rhea" id="RHEA:13065"/>
        <dbReference type="ChEBI" id="CHEBI:15377"/>
        <dbReference type="ChEBI" id="CHEBI:15378"/>
        <dbReference type="ChEBI" id="CHEBI:30616"/>
        <dbReference type="ChEBI" id="CHEBI:43474"/>
        <dbReference type="ChEBI" id="CHEBI:456216"/>
    </reaction>
</comment>
<dbReference type="PROSITE" id="PS51194">
    <property type="entry name" value="HELICASE_CTER"/>
    <property type="match status" value="1"/>
</dbReference>
<dbReference type="GO" id="GO:0005634">
    <property type="term" value="C:nucleus"/>
    <property type="evidence" value="ECO:0007669"/>
    <property type="project" value="UniProtKB-SubCell"/>
</dbReference>
<feature type="region of interest" description="Disordered" evidence="17">
    <location>
        <begin position="995"/>
        <end position="1100"/>
    </location>
</feature>
<dbReference type="Pfam" id="PF23588">
    <property type="entry name" value="HTH_CHD1_Hrp3"/>
    <property type="match status" value="1"/>
</dbReference>
<evidence type="ECO:0000256" key="8">
    <source>
        <dbReference type="ARBA" id="ARBA00022840"/>
    </source>
</evidence>
<feature type="domain" description="Helicase C-terminal" evidence="20">
    <location>
        <begin position="763"/>
        <end position="914"/>
    </location>
</feature>
<feature type="region of interest" description="Disordered" evidence="17">
    <location>
        <begin position="1159"/>
        <end position="1182"/>
    </location>
</feature>
<feature type="domain" description="Helicase ATP-binding" evidence="19">
    <location>
        <begin position="464"/>
        <end position="634"/>
    </location>
</feature>
<dbReference type="InterPro" id="IPR016197">
    <property type="entry name" value="Chromo-like_dom_sf"/>
</dbReference>
<dbReference type="Gene3D" id="2.40.50.40">
    <property type="match status" value="2"/>
</dbReference>
<keyword evidence="13" id="KW-0539">Nucleus</keyword>
<feature type="compositionally biased region" description="Basic and acidic residues" evidence="17">
    <location>
        <begin position="1500"/>
        <end position="1510"/>
    </location>
</feature>
<feature type="region of interest" description="Disordered" evidence="17">
    <location>
        <begin position="1"/>
        <end position="238"/>
    </location>
</feature>